<dbReference type="GeneID" id="20527834"/>
<evidence type="ECO:0000313" key="1">
    <source>
        <dbReference type="EMBL" id="KCV70758.1"/>
    </source>
</evidence>
<reference evidence="1" key="1">
    <citation type="submission" date="2013-04" db="EMBL/GenBank/DDBJ databases">
        <title>The Genome Sequence of Fonticula alba ATCC 38817.</title>
        <authorList>
            <consortium name="The Broad Institute Genomics Platform"/>
            <person name="Russ C."/>
            <person name="Cuomo C."/>
            <person name="Burger G."/>
            <person name="Gray M.W."/>
            <person name="Holland P.W.H."/>
            <person name="King N."/>
            <person name="Lang F.B.F."/>
            <person name="Roger A.J."/>
            <person name="Ruiz-Trillo I."/>
            <person name="Brown M."/>
            <person name="Walker B."/>
            <person name="Young S."/>
            <person name="Zeng Q."/>
            <person name="Gargeya S."/>
            <person name="Fitzgerald M."/>
            <person name="Haas B."/>
            <person name="Abouelleil A."/>
            <person name="Allen A.W."/>
            <person name="Alvarado L."/>
            <person name="Arachchi H.M."/>
            <person name="Berlin A.M."/>
            <person name="Chapman S.B."/>
            <person name="Gainer-Dewar J."/>
            <person name="Goldberg J."/>
            <person name="Griggs A."/>
            <person name="Gujja S."/>
            <person name="Hansen M."/>
            <person name="Howarth C."/>
            <person name="Imamovic A."/>
            <person name="Ireland A."/>
            <person name="Larimer J."/>
            <person name="McCowan C."/>
            <person name="Murphy C."/>
            <person name="Pearson M."/>
            <person name="Poon T.W."/>
            <person name="Priest M."/>
            <person name="Roberts A."/>
            <person name="Saif S."/>
            <person name="Shea T."/>
            <person name="Sisk P."/>
            <person name="Sykes S."/>
            <person name="Wortman J."/>
            <person name="Nusbaum C."/>
            <person name="Birren B."/>
        </authorList>
    </citation>
    <scope>NUCLEOTIDE SEQUENCE [LARGE SCALE GENOMIC DNA]</scope>
    <source>
        <strain evidence="1">ATCC 38817</strain>
    </source>
</reference>
<name>A0A058Z9Z5_FONAL</name>
<sequence length="794" mass="87339">MLSLNMRLGALGTASRRLFASKVTQAGPPKTLIPGCRVSLIPPTHPDSRPFLVATVTPRLDTAQLEANFHIPACDHVAFRAKDVHFPRESIDFLCRMALPASSLNLAGWYLTPQLLSVLVSPKTSFLTIESPKVFLPQDEVMDKYLSFEPHNVHSLTLKKVHLTYFASFFFANFFRATQATNGLSLSLIDCPIDHDGLNLRDLLMDLPIRHLEIDSPSRLNINRLFAILSTITTLESISINGIHGFSIQENVLDECKQLRLLDLRGRSAPSFKDYRDLITMAESRSFQVLLPSPSRFGNIFPGPVVHASSSGEAPFGYNKFGSLAFQQLVADRDIQHCRVSSHLARSTTELNHYFHALGLGALQTVISPLYEYLCETALTTDTPPGASAPFDQVRKALFAGPPLPLKEALSELLRQQPGLLSSSAQERVFFALSPEKWSVSDLRHPLPVEVAGRLIYLNHLDALLTLALYDHAICRALATGQAHHVSGFEVELFAILRGLAPNDPRQDLSSLLAAVLDHVHAEVPLMSFFPSGTQLATLSPLDLCDRFNMYNSQALLLAAHLRRLVEPSLPPPEPTSFLCINRVDINDWFDMASQLSTEPFTSVSPVPPPLRQASSTLFSAHGTSAQRLATLPCPSAADFLDLASGFGLLGLLKMEQFFHNLGPFEGSPLRQAISQHISATAPGKFHLPSGTRNQLNLTENLPTPHLTFVQWRLNSLLTHGQTLLNWSIASGAVPMWLAQLRLDMPLLPASVPPTAAAMALAPLRHPRQLHILPGPDSTHSSADDPDSWEFITH</sequence>
<accession>A0A058Z9Z5</accession>
<dbReference type="EMBL" id="KB932204">
    <property type="protein sequence ID" value="KCV70758.1"/>
    <property type="molecule type" value="Genomic_DNA"/>
</dbReference>
<dbReference type="Proteomes" id="UP000030693">
    <property type="component" value="Unassembled WGS sequence"/>
</dbReference>
<dbReference type="RefSeq" id="XP_009495274.1">
    <property type="nucleotide sequence ID" value="XM_009496999.1"/>
</dbReference>
<dbReference type="AlphaFoldDB" id="A0A058Z9Z5"/>
<keyword evidence="2" id="KW-1185">Reference proteome</keyword>
<gene>
    <name evidence="1" type="ORF">H696_03109</name>
</gene>
<evidence type="ECO:0000313" key="2">
    <source>
        <dbReference type="Proteomes" id="UP000030693"/>
    </source>
</evidence>
<proteinExistence type="predicted"/>
<protein>
    <submittedName>
        <fullName evidence="1">Uncharacterized protein</fullName>
    </submittedName>
</protein>
<organism evidence="1">
    <name type="scientific">Fonticula alba</name>
    <name type="common">Slime mold</name>
    <dbReference type="NCBI Taxonomy" id="691883"/>
    <lineage>
        <taxon>Eukaryota</taxon>
        <taxon>Rotosphaerida</taxon>
        <taxon>Fonticulaceae</taxon>
        <taxon>Fonticula</taxon>
    </lineage>
</organism>